<reference evidence="3" key="1">
    <citation type="journal article" date="2005" name="Nature">
        <title>The map-based sequence of the rice genome.</title>
        <authorList>
            <consortium name="International rice genome sequencing project (IRGSP)"/>
            <person name="Matsumoto T."/>
            <person name="Wu J."/>
            <person name="Kanamori H."/>
            <person name="Katayose Y."/>
            <person name="Fujisawa M."/>
            <person name="Namiki N."/>
            <person name="Mizuno H."/>
            <person name="Yamamoto K."/>
            <person name="Antonio B.A."/>
            <person name="Baba T."/>
            <person name="Sakata K."/>
            <person name="Nagamura Y."/>
            <person name="Aoki H."/>
            <person name="Arikawa K."/>
            <person name="Arita K."/>
            <person name="Bito T."/>
            <person name="Chiden Y."/>
            <person name="Fujitsuka N."/>
            <person name="Fukunaka R."/>
            <person name="Hamada M."/>
            <person name="Harada C."/>
            <person name="Hayashi A."/>
            <person name="Hijishita S."/>
            <person name="Honda M."/>
            <person name="Hosokawa S."/>
            <person name="Ichikawa Y."/>
            <person name="Idonuma A."/>
            <person name="Iijima M."/>
            <person name="Ikeda M."/>
            <person name="Ikeno M."/>
            <person name="Ito K."/>
            <person name="Ito S."/>
            <person name="Ito T."/>
            <person name="Ito Y."/>
            <person name="Ito Y."/>
            <person name="Iwabuchi A."/>
            <person name="Kamiya K."/>
            <person name="Karasawa W."/>
            <person name="Kurita K."/>
            <person name="Katagiri S."/>
            <person name="Kikuta A."/>
            <person name="Kobayashi H."/>
            <person name="Kobayashi N."/>
            <person name="Machita K."/>
            <person name="Maehara T."/>
            <person name="Masukawa M."/>
            <person name="Mizubayashi T."/>
            <person name="Mukai Y."/>
            <person name="Nagasaki H."/>
            <person name="Nagata Y."/>
            <person name="Naito S."/>
            <person name="Nakashima M."/>
            <person name="Nakama Y."/>
            <person name="Nakamichi Y."/>
            <person name="Nakamura M."/>
            <person name="Meguro A."/>
            <person name="Negishi M."/>
            <person name="Ohta I."/>
            <person name="Ohta T."/>
            <person name="Okamoto M."/>
            <person name="Ono N."/>
            <person name="Saji S."/>
            <person name="Sakaguchi M."/>
            <person name="Sakai K."/>
            <person name="Shibata M."/>
            <person name="Shimokawa T."/>
            <person name="Song J."/>
            <person name="Takazaki Y."/>
            <person name="Terasawa K."/>
            <person name="Tsugane M."/>
            <person name="Tsuji K."/>
            <person name="Ueda S."/>
            <person name="Waki K."/>
            <person name="Yamagata H."/>
            <person name="Yamamoto M."/>
            <person name="Yamamoto S."/>
            <person name="Yamane H."/>
            <person name="Yoshiki S."/>
            <person name="Yoshihara R."/>
            <person name="Yukawa K."/>
            <person name="Zhong H."/>
            <person name="Yano M."/>
            <person name="Yuan Q."/>
            <person name="Ouyang S."/>
            <person name="Liu J."/>
            <person name="Jones K.M."/>
            <person name="Gansberger K."/>
            <person name="Moffat K."/>
            <person name="Hill J."/>
            <person name="Bera J."/>
            <person name="Fadrosh D."/>
            <person name="Jin S."/>
            <person name="Johri S."/>
            <person name="Kim M."/>
            <person name="Overton L."/>
            <person name="Reardon M."/>
            <person name="Tsitrin T."/>
            <person name="Vuong H."/>
            <person name="Weaver B."/>
            <person name="Ciecko A."/>
            <person name="Tallon L."/>
            <person name="Jackson J."/>
            <person name="Pai G."/>
            <person name="Aken S.V."/>
            <person name="Utterback T."/>
            <person name="Reidmuller S."/>
            <person name="Feldblyum T."/>
            <person name="Hsiao J."/>
            <person name="Zismann V."/>
            <person name="Iobst S."/>
            <person name="de Vazeille A.R."/>
            <person name="Buell C.R."/>
            <person name="Ying K."/>
            <person name="Li Y."/>
            <person name="Lu T."/>
            <person name="Huang Y."/>
            <person name="Zhao Q."/>
            <person name="Feng Q."/>
            <person name="Zhang L."/>
            <person name="Zhu J."/>
            <person name="Weng Q."/>
            <person name="Mu J."/>
            <person name="Lu Y."/>
            <person name="Fan D."/>
            <person name="Liu Y."/>
            <person name="Guan J."/>
            <person name="Zhang Y."/>
            <person name="Yu S."/>
            <person name="Liu X."/>
            <person name="Zhang Y."/>
            <person name="Hong G."/>
            <person name="Han B."/>
            <person name="Choisne N."/>
            <person name="Demange N."/>
            <person name="Orjeda G."/>
            <person name="Samain S."/>
            <person name="Cattolico L."/>
            <person name="Pelletier E."/>
            <person name="Couloux A."/>
            <person name="Segurens B."/>
            <person name="Wincker P."/>
            <person name="D'Hont A."/>
            <person name="Scarpelli C."/>
            <person name="Weissenbach J."/>
            <person name="Salanoubat M."/>
            <person name="Quetier F."/>
            <person name="Yu Y."/>
            <person name="Kim H.R."/>
            <person name="Rambo T."/>
            <person name="Currie J."/>
            <person name="Collura K."/>
            <person name="Luo M."/>
            <person name="Yang T."/>
            <person name="Ammiraju J.S.S."/>
            <person name="Engler F."/>
            <person name="Soderlund C."/>
            <person name="Wing R.A."/>
            <person name="Palmer L.E."/>
            <person name="de la Bastide M."/>
            <person name="Spiegel L."/>
            <person name="Nascimento L."/>
            <person name="Zutavern T."/>
            <person name="O'Shaughnessy A."/>
            <person name="Dike S."/>
            <person name="Dedhia N."/>
            <person name="Preston R."/>
            <person name="Balija V."/>
            <person name="McCombie W.R."/>
            <person name="Chow T."/>
            <person name="Chen H."/>
            <person name="Chung M."/>
            <person name="Chen C."/>
            <person name="Shaw J."/>
            <person name="Wu H."/>
            <person name="Hsiao K."/>
            <person name="Chao Y."/>
            <person name="Chu M."/>
            <person name="Cheng C."/>
            <person name="Hour A."/>
            <person name="Lee P."/>
            <person name="Lin S."/>
            <person name="Lin Y."/>
            <person name="Liou J."/>
            <person name="Liu S."/>
            <person name="Hsing Y."/>
            <person name="Raghuvanshi S."/>
            <person name="Mohanty A."/>
            <person name="Bharti A.K."/>
            <person name="Gaur A."/>
            <person name="Gupta V."/>
            <person name="Kumar D."/>
            <person name="Ravi V."/>
            <person name="Vij S."/>
            <person name="Kapur A."/>
            <person name="Khurana P."/>
            <person name="Khurana P."/>
            <person name="Khurana J.P."/>
            <person name="Tyagi A.K."/>
            <person name="Gaikwad K."/>
            <person name="Singh A."/>
            <person name="Dalal V."/>
            <person name="Srivastava S."/>
            <person name="Dixit A."/>
            <person name="Pal A.K."/>
            <person name="Ghazi I.A."/>
            <person name="Yadav M."/>
            <person name="Pandit A."/>
            <person name="Bhargava A."/>
            <person name="Sureshbabu K."/>
            <person name="Batra K."/>
            <person name="Sharma T.R."/>
            <person name="Mohapatra T."/>
            <person name="Singh N.K."/>
            <person name="Messing J."/>
            <person name="Nelson A.B."/>
            <person name="Fuks G."/>
            <person name="Kavchok S."/>
            <person name="Keizer G."/>
            <person name="Linton E."/>
            <person name="Llaca V."/>
            <person name="Song R."/>
            <person name="Tanyolac B."/>
            <person name="Young S."/>
            <person name="Ho-Il K."/>
            <person name="Hahn J.H."/>
            <person name="Sangsakoo G."/>
            <person name="Vanavichit A."/>
            <person name="de Mattos Luiz.A.T."/>
            <person name="Zimmer P.D."/>
            <person name="Malone G."/>
            <person name="Dellagostin O."/>
            <person name="de Oliveira A.C."/>
            <person name="Bevan M."/>
            <person name="Bancroft I."/>
            <person name="Minx P."/>
            <person name="Cordum H."/>
            <person name="Wilson R."/>
            <person name="Cheng Z."/>
            <person name="Jin W."/>
            <person name="Jiang J."/>
            <person name="Leong S.A."/>
            <person name="Iwama H."/>
            <person name="Gojobori T."/>
            <person name="Itoh T."/>
            <person name="Niimura Y."/>
            <person name="Fujii Y."/>
            <person name="Habara T."/>
            <person name="Sakai H."/>
            <person name="Sato Y."/>
            <person name="Wilson G."/>
            <person name="Kumar K."/>
            <person name="McCouch S."/>
            <person name="Juretic N."/>
            <person name="Hoen D."/>
            <person name="Wright S."/>
            <person name="Bruskiewich R."/>
            <person name="Bureau T."/>
            <person name="Miyao A."/>
            <person name="Hirochika H."/>
            <person name="Nishikawa T."/>
            <person name="Kadowaki K."/>
            <person name="Sugiura M."/>
            <person name="Burr B."/>
            <person name="Sasaki T."/>
        </authorList>
    </citation>
    <scope>NUCLEOTIDE SEQUENCE [LARGE SCALE GENOMIC DNA]</scope>
    <source>
        <strain evidence="3">cv. Nipponbare</strain>
    </source>
</reference>
<feature type="region of interest" description="Disordered" evidence="1">
    <location>
        <begin position="1"/>
        <end position="27"/>
    </location>
</feature>
<evidence type="ECO:0000313" key="2">
    <source>
        <dbReference type="EMBL" id="BAD10627.1"/>
    </source>
</evidence>
<evidence type="ECO:0000256" key="1">
    <source>
        <dbReference type="SAM" id="MobiDB-lite"/>
    </source>
</evidence>
<dbReference type="AlphaFoldDB" id="Q6YWK4"/>
<proteinExistence type="predicted"/>
<accession>Q6YWK4</accession>
<name>Q6YWK4_ORYSJ</name>
<reference evidence="3" key="2">
    <citation type="journal article" date="2008" name="Nucleic Acids Res.">
        <title>The rice annotation project database (RAP-DB): 2008 update.</title>
        <authorList>
            <consortium name="The rice annotation project (RAP)"/>
        </authorList>
    </citation>
    <scope>GENOME REANNOTATION</scope>
    <source>
        <strain evidence="3">cv. Nipponbare</strain>
    </source>
</reference>
<dbReference type="Proteomes" id="UP000000763">
    <property type="component" value="Chromosome 8"/>
</dbReference>
<sequence length="89" mass="9942">MELAVRSRLLPPAGRSRLNSGGDDDRARRCDLTPSLCLCRLICKLKHIHGWILLSPIRGGTHAAVPIIATIHWRLSFPVHNPDDEKLTD</sequence>
<organism evidence="2 3">
    <name type="scientific">Oryza sativa subsp. japonica</name>
    <name type="common">Rice</name>
    <dbReference type="NCBI Taxonomy" id="39947"/>
    <lineage>
        <taxon>Eukaryota</taxon>
        <taxon>Viridiplantae</taxon>
        <taxon>Streptophyta</taxon>
        <taxon>Embryophyta</taxon>
        <taxon>Tracheophyta</taxon>
        <taxon>Spermatophyta</taxon>
        <taxon>Magnoliopsida</taxon>
        <taxon>Liliopsida</taxon>
        <taxon>Poales</taxon>
        <taxon>Poaceae</taxon>
        <taxon>BOP clade</taxon>
        <taxon>Oryzoideae</taxon>
        <taxon>Oryzeae</taxon>
        <taxon>Oryzinae</taxon>
        <taxon>Oryza</taxon>
        <taxon>Oryza sativa</taxon>
    </lineage>
</organism>
<gene>
    <name evidence="2" type="primary">P0413H11.19</name>
</gene>
<protein>
    <submittedName>
        <fullName evidence="2">Uncharacterized protein</fullName>
    </submittedName>
</protein>
<evidence type="ECO:0000313" key="3">
    <source>
        <dbReference type="Proteomes" id="UP000000763"/>
    </source>
</evidence>
<dbReference type="EMBL" id="AP005757">
    <property type="protein sequence ID" value="BAD10627.1"/>
    <property type="molecule type" value="Genomic_DNA"/>
</dbReference>